<dbReference type="RefSeq" id="WP_089237816.1">
    <property type="nucleotide sequence ID" value="NZ_FZOK01000002.1"/>
</dbReference>
<keyword evidence="1" id="KW-0732">Signal</keyword>
<protein>
    <submittedName>
        <fullName evidence="3">Por secretion system C-terminal sorting domain-containing protein</fullName>
    </submittedName>
</protein>
<evidence type="ECO:0000259" key="2">
    <source>
        <dbReference type="Pfam" id="PF18962"/>
    </source>
</evidence>
<reference evidence="4" key="1">
    <citation type="submission" date="2017-06" db="EMBL/GenBank/DDBJ databases">
        <authorList>
            <person name="Varghese N."/>
            <person name="Submissions S."/>
        </authorList>
    </citation>
    <scope>NUCLEOTIDE SEQUENCE [LARGE SCALE GENOMIC DNA]</scope>
    <source>
        <strain evidence="4">5C</strain>
    </source>
</reference>
<evidence type="ECO:0000256" key="1">
    <source>
        <dbReference type="SAM" id="SignalP"/>
    </source>
</evidence>
<proteinExistence type="predicted"/>
<feature type="chain" id="PRO_5012330960" evidence="1">
    <location>
        <begin position="22"/>
        <end position="236"/>
    </location>
</feature>
<keyword evidence="4" id="KW-1185">Reference proteome</keyword>
<evidence type="ECO:0000313" key="4">
    <source>
        <dbReference type="Proteomes" id="UP000198480"/>
    </source>
</evidence>
<dbReference type="InterPro" id="IPR026444">
    <property type="entry name" value="Secre_tail"/>
</dbReference>
<accession>A0A239B9Y5</accession>
<dbReference type="OrthoDB" id="1522390at2"/>
<name>A0A239B9Y5_9BACT</name>
<dbReference type="NCBIfam" id="TIGR04183">
    <property type="entry name" value="Por_Secre_tail"/>
    <property type="match status" value="1"/>
</dbReference>
<evidence type="ECO:0000313" key="3">
    <source>
        <dbReference type="EMBL" id="SNS04198.1"/>
    </source>
</evidence>
<feature type="signal peptide" evidence="1">
    <location>
        <begin position="1"/>
        <end position="21"/>
    </location>
</feature>
<dbReference type="Proteomes" id="UP000198480">
    <property type="component" value="Unassembled WGS sequence"/>
</dbReference>
<gene>
    <name evidence="3" type="ORF">SAMN06295967_102204</name>
</gene>
<sequence>MKSFLLICACLILLFPLYSEAQVRVLSENIEFNGKIGTAQRKSLIIQNESNTRKEYNLRFLRGNIGTSQNIKICIGDNCFDPRKDLAKIRLSLKPGEIVTDLYLEFDFGIVETKGNFELHFINPDNNRDLFVIDAIYNVSNPAKDADQTDHKDISIGSVYPNPSNRIAQIDYNFKNPNANAKISINSFIGNPIAEYRLDPRQRTLVMNVEDLRPGVYFYTLFVDNKNIVTKKLVVE</sequence>
<organism evidence="3 4">
    <name type="scientific">Belliella buryatensis</name>
    <dbReference type="NCBI Taxonomy" id="1500549"/>
    <lineage>
        <taxon>Bacteria</taxon>
        <taxon>Pseudomonadati</taxon>
        <taxon>Bacteroidota</taxon>
        <taxon>Cytophagia</taxon>
        <taxon>Cytophagales</taxon>
        <taxon>Cyclobacteriaceae</taxon>
        <taxon>Belliella</taxon>
    </lineage>
</organism>
<dbReference type="Pfam" id="PF18962">
    <property type="entry name" value="Por_Secre_tail"/>
    <property type="match status" value="1"/>
</dbReference>
<dbReference type="AlphaFoldDB" id="A0A239B9Y5"/>
<dbReference type="EMBL" id="FZOK01000002">
    <property type="protein sequence ID" value="SNS04198.1"/>
    <property type="molecule type" value="Genomic_DNA"/>
</dbReference>
<feature type="domain" description="Secretion system C-terminal sorting" evidence="2">
    <location>
        <begin position="159"/>
        <end position="235"/>
    </location>
</feature>